<reference evidence="8 9" key="1">
    <citation type="submission" date="2021-01" db="EMBL/GenBank/DDBJ databases">
        <title>Genome public.</title>
        <authorList>
            <person name="Liu C."/>
            <person name="Sun Q."/>
        </authorList>
    </citation>
    <scope>NUCLEOTIDE SEQUENCE [LARGE SCALE GENOMIC DNA]</scope>
    <source>
        <strain evidence="8 9">YIM B02564</strain>
    </source>
</reference>
<evidence type="ECO:0000313" key="9">
    <source>
        <dbReference type="Proteomes" id="UP000623967"/>
    </source>
</evidence>
<keyword evidence="3 6" id="KW-0812">Transmembrane</keyword>
<keyword evidence="5 6" id="KW-0472">Membrane</keyword>
<protein>
    <recommendedName>
        <fullName evidence="6">TVP38/TMEM64 family membrane protein</fullName>
    </recommendedName>
</protein>
<dbReference type="Proteomes" id="UP000623967">
    <property type="component" value="Unassembled WGS sequence"/>
</dbReference>
<feature type="transmembrane region" description="Helical" evidence="6">
    <location>
        <begin position="148"/>
        <end position="169"/>
    </location>
</feature>
<keyword evidence="9" id="KW-1185">Reference proteome</keyword>
<dbReference type="Pfam" id="PF09335">
    <property type="entry name" value="VTT_dom"/>
    <property type="match status" value="1"/>
</dbReference>
<organism evidence="8 9">
    <name type="scientific">Neobacillus paridis</name>
    <dbReference type="NCBI Taxonomy" id="2803862"/>
    <lineage>
        <taxon>Bacteria</taxon>
        <taxon>Bacillati</taxon>
        <taxon>Bacillota</taxon>
        <taxon>Bacilli</taxon>
        <taxon>Bacillales</taxon>
        <taxon>Bacillaceae</taxon>
        <taxon>Neobacillus</taxon>
    </lineage>
</organism>
<evidence type="ECO:0000256" key="2">
    <source>
        <dbReference type="ARBA" id="ARBA00022475"/>
    </source>
</evidence>
<dbReference type="RefSeq" id="WP_202654101.1">
    <property type="nucleotide sequence ID" value="NZ_JAESWB010000168.1"/>
</dbReference>
<dbReference type="InterPro" id="IPR032816">
    <property type="entry name" value="VTT_dom"/>
</dbReference>
<evidence type="ECO:0000256" key="1">
    <source>
        <dbReference type="ARBA" id="ARBA00004651"/>
    </source>
</evidence>
<keyword evidence="4 6" id="KW-1133">Transmembrane helix</keyword>
<evidence type="ECO:0000256" key="5">
    <source>
        <dbReference type="ARBA" id="ARBA00023136"/>
    </source>
</evidence>
<feature type="domain" description="VTT" evidence="7">
    <location>
        <begin position="53"/>
        <end position="171"/>
    </location>
</feature>
<feature type="transmembrane region" description="Helical" evidence="6">
    <location>
        <begin position="181"/>
        <end position="200"/>
    </location>
</feature>
<evidence type="ECO:0000256" key="4">
    <source>
        <dbReference type="ARBA" id="ARBA00022989"/>
    </source>
</evidence>
<comment type="similarity">
    <text evidence="6">Belongs to the TVP38/TMEM64 family.</text>
</comment>
<evidence type="ECO:0000313" key="8">
    <source>
        <dbReference type="EMBL" id="MBL4952870.1"/>
    </source>
</evidence>
<feature type="transmembrane region" description="Helical" evidence="6">
    <location>
        <begin position="73"/>
        <end position="94"/>
    </location>
</feature>
<proteinExistence type="inferred from homology"/>
<name>A0ABS1TNH0_9BACI</name>
<evidence type="ECO:0000259" key="7">
    <source>
        <dbReference type="Pfam" id="PF09335"/>
    </source>
</evidence>
<feature type="transmembrane region" description="Helical" evidence="6">
    <location>
        <begin position="37"/>
        <end position="66"/>
    </location>
</feature>
<gene>
    <name evidence="8" type="ORF">JK635_11670</name>
</gene>
<evidence type="ECO:0000256" key="3">
    <source>
        <dbReference type="ARBA" id="ARBA00022692"/>
    </source>
</evidence>
<evidence type="ECO:0000256" key="6">
    <source>
        <dbReference type="RuleBase" id="RU366058"/>
    </source>
</evidence>
<dbReference type="InterPro" id="IPR015414">
    <property type="entry name" value="TMEM64"/>
</dbReference>
<dbReference type="PANTHER" id="PTHR12677:SF59">
    <property type="entry name" value="GOLGI APPARATUS MEMBRANE PROTEIN TVP38-RELATED"/>
    <property type="match status" value="1"/>
</dbReference>
<dbReference type="PANTHER" id="PTHR12677">
    <property type="entry name" value="GOLGI APPARATUS MEMBRANE PROTEIN TVP38-RELATED"/>
    <property type="match status" value="1"/>
</dbReference>
<sequence>MSKRMISIGVFLLIIIIGFFQKDELLLLIKAGGTGSILVSMLFVAICVFFPLVPFPVLAGVIGAVFGAAQGAIITLSGAMVGTMGFYYLSRYGFRDYAEKKLQQYPNVQKYEEWLIRHSFVAILTCRIFPIMPSPVINIICGISHVNWVIFFTASVIGKIPNILILSFAGASFQQNKLFSFGLYGTYLLVIFLIYIVIIFRRRKTIK</sequence>
<keyword evidence="2 6" id="KW-1003">Cell membrane</keyword>
<comment type="caution">
    <text evidence="8">The sequence shown here is derived from an EMBL/GenBank/DDBJ whole genome shotgun (WGS) entry which is preliminary data.</text>
</comment>
<comment type="subcellular location">
    <subcellularLocation>
        <location evidence="1 6">Cell membrane</location>
        <topology evidence="1 6">Multi-pass membrane protein</topology>
    </subcellularLocation>
</comment>
<accession>A0ABS1TNH0</accession>
<dbReference type="EMBL" id="JAESWB010000168">
    <property type="protein sequence ID" value="MBL4952870.1"/>
    <property type="molecule type" value="Genomic_DNA"/>
</dbReference>
<feature type="transmembrane region" description="Helical" evidence="6">
    <location>
        <begin position="114"/>
        <end position="136"/>
    </location>
</feature>